<proteinExistence type="predicted"/>
<dbReference type="SMART" id="SM01321">
    <property type="entry name" value="Y1_Tnp"/>
    <property type="match status" value="1"/>
</dbReference>
<dbReference type="RefSeq" id="WP_219501090.1">
    <property type="nucleotide sequence ID" value="NZ_JAHXDN010000002.1"/>
</dbReference>
<keyword evidence="3" id="KW-1185">Reference proteome</keyword>
<comment type="caution">
    <text evidence="2">The sequence shown here is derived from an EMBL/GenBank/DDBJ whole genome shotgun (WGS) entry which is preliminary data.</text>
</comment>
<dbReference type="PANTHER" id="PTHR36966:SF1">
    <property type="entry name" value="REP-ASSOCIATED TYROSINE TRANSPOSASE"/>
    <property type="match status" value="1"/>
</dbReference>
<dbReference type="Proteomes" id="UP001138661">
    <property type="component" value="Unassembled WGS sequence"/>
</dbReference>
<dbReference type="GO" id="GO:0043565">
    <property type="term" value="F:sequence-specific DNA binding"/>
    <property type="evidence" value="ECO:0007669"/>
    <property type="project" value="TreeGrafter"/>
</dbReference>
<evidence type="ECO:0000313" key="2">
    <source>
        <dbReference type="EMBL" id="MBW4707865.1"/>
    </source>
</evidence>
<dbReference type="GO" id="GO:0006313">
    <property type="term" value="P:DNA transposition"/>
    <property type="evidence" value="ECO:0007669"/>
    <property type="project" value="InterPro"/>
</dbReference>
<dbReference type="PANTHER" id="PTHR36966">
    <property type="entry name" value="REP-ASSOCIATED TYROSINE TRANSPOSASE"/>
    <property type="match status" value="1"/>
</dbReference>
<dbReference type="NCBIfam" id="NF047646">
    <property type="entry name" value="REP_Tyr_transpos"/>
    <property type="match status" value="1"/>
</dbReference>
<gene>
    <name evidence="2" type="ORF">KX928_08715</name>
</gene>
<organism evidence="2 3">
    <name type="scientific">Roseobacter insulae</name>
    <dbReference type="NCBI Taxonomy" id="2859783"/>
    <lineage>
        <taxon>Bacteria</taxon>
        <taxon>Pseudomonadati</taxon>
        <taxon>Pseudomonadota</taxon>
        <taxon>Alphaproteobacteria</taxon>
        <taxon>Rhodobacterales</taxon>
        <taxon>Roseobacteraceae</taxon>
        <taxon>Roseobacter</taxon>
    </lineage>
</organism>
<feature type="domain" description="Transposase IS200-like" evidence="1">
    <location>
        <begin position="9"/>
        <end position="132"/>
    </location>
</feature>
<protein>
    <submittedName>
        <fullName evidence="2">Transposase</fullName>
    </submittedName>
</protein>
<dbReference type="EMBL" id="JAHXDN010000002">
    <property type="protein sequence ID" value="MBW4707865.1"/>
    <property type="molecule type" value="Genomic_DNA"/>
</dbReference>
<sequence length="184" mass="21086">MSDTTHSEFSGATYFFTARLADQRSSLLVEEVVLLRQAMRETIRRYPFEIDAIVVLPAAVHTIWTLPRGDTDFATRWRFLKTRFAHALLQNVPQRAEQLAPRGQGIWQRRFWDHRIRSAHDLAVHRSLIHSAPVQSGLVQDAKDWAWTSLHRDHAAAHARVNRSAPPKFSEMALKTKKTKASVA</sequence>
<dbReference type="InterPro" id="IPR002686">
    <property type="entry name" value="Transposase_17"/>
</dbReference>
<accession>A0A9X1JY68</accession>
<dbReference type="InterPro" id="IPR052715">
    <property type="entry name" value="RAYT_transposase"/>
</dbReference>
<reference evidence="2" key="1">
    <citation type="submission" date="2021-07" db="EMBL/GenBank/DDBJ databases">
        <title>Roseobacter insulae sp. nov., isolated from a tidal flat.</title>
        <authorList>
            <person name="Park S."/>
            <person name="Yoon J.-H."/>
        </authorList>
    </citation>
    <scope>NUCLEOTIDE SEQUENCE</scope>
    <source>
        <strain evidence="2">YSTF-M11</strain>
    </source>
</reference>
<dbReference type="AlphaFoldDB" id="A0A9X1JY68"/>
<name>A0A9X1JY68_9RHOB</name>
<dbReference type="GO" id="GO:0004803">
    <property type="term" value="F:transposase activity"/>
    <property type="evidence" value="ECO:0007669"/>
    <property type="project" value="InterPro"/>
</dbReference>
<evidence type="ECO:0000259" key="1">
    <source>
        <dbReference type="SMART" id="SM01321"/>
    </source>
</evidence>
<evidence type="ECO:0000313" key="3">
    <source>
        <dbReference type="Proteomes" id="UP001138661"/>
    </source>
</evidence>